<comment type="caution">
    <text evidence="2">The sequence shown here is derived from an EMBL/GenBank/DDBJ whole genome shotgun (WGS) entry which is preliminary data.</text>
</comment>
<organism evidence="2 3">
    <name type="scientific">Ancylostoma ceylanicum</name>
    <dbReference type="NCBI Taxonomy" id="53326"/>
    <lineage>
        <taxon>Eukaryota</taxon>
        <taxon>Metazoa</taxon>
        <taxon>Ecdysozoa</taxon>
        <taxon>Nematoda</taxon>
        <taxon>Chromadorea</taxon>
        <taxon>Rhabditida</taxon>
        <taxon>Rhabditina</taxon>
        <taxon>Rhabditomorpha</taxon>
        <taxon>Strongyloidea</taxon>
        <taxon>Ancylostomatidae</taxon>
        <taxon>Ancylostomatinae</taxon>
        <taxon>Ancylostoma</taxon>
    </lineage>
</organism>
<evidence type="ECO:0000313" key="2">
    <source>
        <dbReference type="EMBL" id="EYB99648.1"/>
    </source>
</evidence>
<sequence>MTCYPVNQQRGVPIRARTDLASQIIQDVLEQYANGNLNLGGSPYFAGSTSAGQWGMPRHPATGCPFGSRALVRADRSDMICTEQPCPRGFVCVFAERVRLQFAPISTLIALILLLFQKNFSREPLPMLLSF</sequence>
<evidence type="ECO:0000256" key="1">
    <source>
        <dbReference type="SAM" id="Phobius"/>
    </source>
</evidence>
<dbReference type="AlphaFoldDB" id="A0A016T9M2"/>
<reference evidence="3" key="1">
    <citation type="journal article" date="2015" name="Nat. Genet.">
        <title>The genome and transcriptome of the zoonotic hookworm Ancylostoma ceylanicum identify infection-specific gene families.</title>
        <authorList>
            <person name="Schwarz E.M."/>
            <person name="Hu Y."/>
            <person name="Antoshechkin I."/>
            <person name="Miller M.M."/>
            <person name="Sternberg P.W."/>
            <person name="Aroian R.V."/>
        </authorList>
    </citation>
    <scope>NUCLEOTIDE SEQUENCE</scope>
    <source>
        <strain evidence="3">HY135</strain>
    </source>
</reference>
<dbReference type="EMBL" id="JARK01001457">
    <property type="protein sequence ID" value="EYB99648.1"/>
    <property type="molecule type" value="Genomic_DNA"/>
</dbReference>
<keyword evidence="3" id="KW-1185">Reference proteome</keyword>
<dbReference type="Proteomes" id="UP000024635">
    <property type="component" value="Unassembled WGS sequence"/>
</dbReference>
<keyword evidence="1" id="KW-1133">Transmembrane helix</keyword>
<feature type="transmembrane region" description="Helical" evidence="1">
    <location>
        <begin position="98"/>
        <end position="116"/>
    </location>
</feature>
<keyword evidence="1" id="KW-0472">Membrane</keyword>
<dbReference type="OrthoDB" id="10483093at2759"/>
<protein>
    <submittedName>
        <fullName evidence="2">Uncharacterized protein</fullName>
    </submittedName>
</protein>
<proteinExistence type="predicted"/>
<name>A0A016T9M2_9BILA</name>
<evidence type="ECO:0000313" key="3">
    <source>
        <dbReference type="Proteomes" id="UP000024635"/>
    </source>
</evidence>
<keyword evidence="1" id="KW-0812">Transmembrane</keyword>
<accession>A0A016T9M2</accession>
<gene>
    <name evidence="2" type="primary">Acey_s0121.g979</name>
    <name evidence="2" type="ORF">Y032_0121g979</name>
</gene>